<keyword evidence="4 7" id="KW-0812">Transmembrane</keyword>
<feature type="chain" id="PRO_5046330343" evidence="8">
    <location>
        <begin position="26"/>
        <end position="160"/>
    </location>
</feature>
<sequence length="160" mass="17958">MTFKKLNLFLLMVAAVFFLPPVVNADEGELNIEPHYYEEKRIILEIDRHSDDQSQRIESLPEEIMNLTFDSGGKATYQEIKNILFSSSNTEDDSIKGKASRLDLFTAAEEDESSSLSGKVEADTAQGNQLGLSILLGLIVLLLVFALFFLLLPRMKEQTN</sequence>
<dbReference type="InterPro" id="IPR018920">
    <property type="entry name" value="EssA/YueC"/>
</dbReference>
<evidence type="ECO:0000256" key="1">
    <source>
        <dbReference type="ARBA" id="ARBA00004162"/>
    </source>
</evidence>
<dbReference type="Proteomes" id="UP001221597">
    <property type="component" value="Chromosome"/>
</dbReference>
<gene>
    <name evidence="9" type="primary">essA</name>
    <name evidence="9" type="ORF">P9989_16390</name>
</gene>
<evidence type="ECO:0000256" key="2">
    <source>
        <dbReference type="ARBA" id="ARBA00008570"/>
    </source>
</evidence>
<evidence type="ECO:0000256" key="7">
    <source>
        <dbReference type="SAM" id="Phobius"/>
    </source>
</evidence>
<evidence type="ECO:0000256" key="8">
    <source>
        <dbReference type="SAM" id="SignalP"/>
    </source>
</evidence>
<organism evidence="9 10">
    <name type="scientific">Halobacillus naozhouensis</name>
    <dbReference type="NCBI Taxonomy" id="554880"/>
    <lineage>
        <taxon>Bacteria</taxon>
        <taxon>Bacillati</taxon>
        <taxon>Bacillota</taxon>
        <taxon>Bacilli</taxon>
        <taxon>Bacillales</taxon>
        <taxon>Bacillaceae</taxon>
        <taxon>Halobacillus</taxon>
    </lineage>
</organism>
<name>A0ABY8IUX1_9BACI</name>
<protein>
    <submittedName>
        <fullName evidence="9">Type VII secretion protein EssA</fullName>
    </submittedName>
</protein>
<dbReference type="EMBL" id="CP121671">
    <property type="protein sequence ID" value="WFT73934.1"/>
    <property type="molecule type" value="Genomic_DNA"/>
</dbReference>
<dbReference type="InterPro" id="IPR034026">
    <property type="entry name" value="EssA"/>
</dbReference>
<feature type="transmembrane region" description="Helical" evidence="7">
    <location>
        <begin position="130"/>
        <end position="152"/>
    </location>
</feature>
<feature type="signal peptide" evidence="8">
    <location>
        <begin position="1"/>
        <end position="25"/>
    </location>
</feature>
<evidence type="ECO:0000256" key="4">
    <source>
        <dbReference type="ARBA" id="ARBA00022692"/>
    </source>
</evidence>
<evidence type="ECO:0000256" key="3">
    <source>
        <dbReference type="ARBA" id="ARBA00022475"/>
    </source>
</evidence>
<reference evidence="9 10" key="1">
    <citation type="submission" date="2023-04" db="EMBL/GenBank/DDBJ databases">
        <title>Genome sequence of Halobacillus naozhouensis KACC 21980.</title>
        <authorList>
            <person name="Kim S."/>
            <person name="Heo J."/>
            <person name="Kwon S.-W."/>
        </authorList>
    </citation>
    <scope>NUCLEOTIDE SEQUENCE [LARGE SCALE GENOMIC DNA]</scope>
    <source>
        <strain evidence="9 10">KCTC 13234</strain>
    </source>
</reference>
<comment type="similarity">
    <text evidence="2">Belongs to the EssA family.</text>
</comment>
<evidence type="ECO:0000313" key="9">
    <source>
        <dbReference type="EMBL" id="WFT73934.1"/>
    </source>
</evidence>
<comment type="subcellular location">
    <subcellularLocation>
        <location evidence="1">Cell membrane</location>
        <topology evidence="1">Single-pass membrane protein</topology>
    </subcellularLocation>
</comment>
<keyword evidence="5 7" id="KW-1133">Transmembrane helix</keyword>
<evidence type="ECO:0000256" key="5">
    <source>
        <dbReference type="ARBA" id="ARBA00022989"/>
    </source>
</evidence>
<dbReference type="NCBIfam" id="TIGR03927">
    <property type="entry name" value="T7SS_EssA_Firm"/>
    <property type="match status" value="1"/>
</dbReference>
<proteinExistence type="inferred from homology"/>
<keyword evidence="8" id="KW-0732">Signal</keyword>
<keyword evidence="6 7" id="KW-0472">Membrane</keyword>
<accession>A0ABY8IUX1</accession>
<evidence type="ECO:0000313" key="10">
    <source>
        <dbReference type="Proteomes" id="UP001221597"/>
    </source>
</evidence>
<keyword evidence="10" id="KW-1185">Reference proteome</keyword>
<dbReference type="Pfam" id="PF10661">
    <property type="entry name" value="EssA"/>
    <property type="match status" value="1"/>
</dbReference>
<dbReference type="RefSeq" id="WP_283075940.1">
    <property type="nucleotide sequence ID" value="NZ_CP121671.1"/>
</dbReference>
<evidence type="ECO:0000256" key="6">
    <source>
        <dbReference type="ARBA" id="ARBA00023136"/>
    </source>
</evidence>
<keyword evidence="3" id="KW-1003">Cell membrane</keyword>